<dbReference type="EMBL" id="JANCYW010000013">
    <property type="protein sequence ID" value="KAK4537643.1"/>
    <property type="molecule type" value="Genomic_DNA"/>
</dbReference>
<feature type="region of interest" description="Disordered" evidence="1">
    <location>
        <begin position="226"/>
        <end position="286"/>
    </location>
</feature>
<evidence type="ECO:0000313" key="3">
    <source>
        <dbReference type="Proteomes" id="UP001301350"/>
    </source>
</evidence>
<evidence type="ECO:0000256" key="1">
    <source>
        <dbReference type="SAM" id="MobiDB-lite"/>
    </source>
</evidence>
<comment type="caution">
    <text evidence="2">The sequence shown here is derived from an EMBL/GenBank/DDBJ whole genome shotgun (WGS) entry which is preliminary data.</text>
</comment>
<accession>A0AAV9IZ72</accession>
<reference evidence="2 3" key="1">
    <citation type="submission" date="2022-07" db="EMBL/GenBank/DDBJ databases">
        <title>Genome-wide signatures of adaptation to extreme environments.</title>
        <authorList>
            <person name="Cho C.H."/>
            <person name="Yoon H.S."/>
        </authorList>
    </citation>
    <scope>NUCLEOTIDE SEQUENCE [LARGE SCALE GENOMIC DNA]</scope>
    <source>
        <strain evidence="2 3">DBV 063 E5</strain>
    </source>
</reference>
<dbReference type="Proteomes" id="UP001301350">
    <property type="component" value="Unassembled WGS sequence"/>
</dbReference>
<keyword evidence="3" id="KW-1185">Reference proteome</keyword>
<evidence type="ECO:0000313" key="2">
    <source>
        <dbReference type="EMBL" id="KAK4537643.1"/>
    </source>
</evidence>
<feature type="region of interest" description="Disordered" evidence="1">
    <location>
        <begin position="10"/>
        <end position="32"/>
    </location>
</feature>
<proteinExistence type="predicted"/>
<protein>
    <submittedName>
        <fullName evidence="2">Uncharacterized protein</fullName>
    </submittedName>
</protein>
<name>A0AAV9IZ72_CYACA</name>
<gene>
    <name evidence="2" type="ORF">CDCA_CDCA13G3668</name>
</gene>
<organism evidence="2 3">
    <name type="scientific">Cyanidium caldarium</name>
    <name type="common">Red alga</name>
    <dbReference type="NCBI Taxonomy" id="2771"/>
    <lineage>
        <taxon>Eukaryota</taxon>
        <taxon>Rhodophyta</taxon>
        <taxon>Bangiophyceae</taxon>
        <taxon>Cyanidiales</taxon>
        <taxon>Cyanidiaceae</taxon>
        <taxon>Cyanidium</taxon>
    </lineage>
</organism>
<feature type="region of interest" description="Disordered" evidence="1">
    <location>
        <begin position="339"/>
        <end position="361"/>
    </location>
</feature>
<sequence length="361" mass="39313">MSAEVVIRLRRGSANGHTGEGSAHDPLGEAAPAPTPEWLVVQLDTAELCDAARSMSVTSGGFAGRERADVEVAGRQSRLARWWQWVAAARTGRRDKVPTSVPNKSAPPPEIPPASIHRQYRVFRKVSPDAVEALWQRRPRCLDVEQPSDPVMPYRRRSAVRFADDAFVYYVPAASVEEAGEHALPDEVGSACGRVLLHAVTDRAYARWLFPESVPDDGQAKRKVRARRAGTSPTVQETDIPVLPPNEVADDRWPAPAQRVVRASSEWENSGASSDDSDAIGDGHPFIYDPPCAIDDAVPLPMDTGALPGERHAHRVPFNLPPVLPAAVSHSIEVWASFGADTHEQREGSPYTSLEGSPEED</sequence>
<dbReference type="AlphaFoldDB" id="A0AAV9IZ72"/>
<feature type="region of interest" description="Disordered" evidence="1">
    <location>
        <begin position="94"/>
        <end position="114"/>
    </location>
</feature>